<evidence type="ECO:0000256" key="3">
    <source>
        <dbReference type="ARBA" id="ARBA00022475"/>
    </source>
</evidence>
<dbReference type="Pfam" id="PF00893">
    <property type="entry name" value="Multi_Drug_Res"/>
    <property type="match status" value="1"/>
</dbReference>
<evidence type="ECO:0000256" key="5">
    <source>
        <dbReference type="ARBA" id="ARBA00022989"/>
    </source>
</evidence>
<accession>Q2CCZ1</accession>
<comment type="subcellular location">
    <subcellularLocation>
        <location evidence="1 8">Cell membrane</location>
        <topology evidence="1 8">Multi-pass membrane protein</topology>
    </subcellularLocation>
</comment>
<dbReference type="GO" id="GO:1990961">
    <property type="term" value="P:xenobiotic detoxification by transmembrane export across the plasma membrane"/>
    <property type="evidence" value="ECO:0007669"/>
    <property type="project" value="UniProtKB-ARBA"/>
</dbReference>
<evidence type="ECO:0000256" key="4">
    <source>
        <dbReference type="ARBA" id="ARBA00022692"/>
    </source>
</evidence>
<dbReference type="GO" id="GO:0015220">
    <property type="term" value="F:choline transmembrane transporter activity"/>
    <property type="evidence" value="ECO:0007669"/>
    <property type="project" value="TreeGrafter"/>
</dbReference>
<protein>
    <submittedName>
        <fullName evidence="10">QacH, quaternary ammonium compound-resistance protein</fullName>
    </submittedName>
</protein>
<dbReference type="GO" id="GO:0031460">
    <property type="term" value="P:glycine betaine transport"/>
    <property type="evidence" value="ECO:0007669"/>
    <property type="project" value="TreeGrafter"/>
</dbReference>
<sequence>MPTYLILAAAVLFETIGTTALKASAAFTRPGPTLIVIAGYGLAFYFLALTLRTLPVGVAYALWSALGIALITLIGWVWYGERLDGAALAGLGLIAAGVIVIQLFSGTATH</sequence>
<comment type="caution">
    <text evidence="10">The sequence shown here is derived from an EMBL/GenBank/DDBJ whole genome shotgun (WGS) entry which is preliminary data.</text>
</comment>
<feature type="transmembrane region" description="Helical" evidence="9">
    <location>
        <begin position="32"/>
        <end position="51"/>
    </location>
</feature>
<feature type="transmembrane region" description="Helical" evidence="9">
    <location>
        <begin position="58"/>
        <end position="79"/>
    </location>
</feature>
<evidence type="ECO:0000313" key="11">
    <source>
        <dbReference type="Proteomes" id="UP000003635"/>
    </source>
</evidence>
<dbReference type="GO" id="GO:0015199">
    <property type="term" value="F:amino-acid betaine transmembrane transporter activity"/>
    <property type="evidence" value="ECO:0007669"/>
    <property type="project" value="TreeGrafter"/>
</dbReference>
<dbReference type="PANTHER" id="PTHR30561:SF1">
    <property type="entry name" value="MULTIDRUG TRANSPORTER EMRE"/>
    <property type="match status" value="1"/>
</dbReference>
<dbReference type="Gene3D" id="1.10.3730.20">
    <property type="match status" value="1"/>
</dbReference>
<dbReference type="PANTHER" id="PTHR30561">
    <property type="entry name" value="SMR FAMILY PROTON-DEPENDENT DRUG EFFLUX TRANSPORTER SUGE"/>
    <property type="match status" value="1"/>
</dbReference>
<reference evidence="10 11" key="1">
    <citation type="journal article" date="2010" name="J. Bacteriol.">
        <title>Genome sequences of Oceanicola granulosus HTCC2516(T) and Oceanicola batsensis HTCC2597(TDelta).</title>
        <authorList>
            <person name="Thrash J.C."/>
            <person name="Cho J.C."/>
            <person name="Vergin K.L."/>
            <person name="Giovannoni S.J."/>
        </authorList>
    </citation>
    <scope>NUCLEOTIDE SEQUENCE [LARGE SCALE GENOMIC DNA]</scope>
    <source>
        <strain evidence="11">ATCC BAA-861 / DSM 15982 / KCTC 12143 / HTCC2516</strain>
    </source>
</reference>
<evidence type="ECO:0000256" key="9">
    <source>
        <dbReference type="SAM" id="Phobius"/>
    </source>
</evidence>
<comment type="similarity">
    <text evidence="7 8">Belongs to the drug/metabolite transporter (DMT) superfamily. Small multidrug resistance (SMR) (TC 2.A.7.1) family.</text>
</comment>
<feature type="transmembrane region" description="Helical" evidence="9">
    <location>
        <begin position="85"/>
        <end position="104"/>
    </location>
</feature>
<keyword evidence="11" id="KW-1185">Reference proteome</keyword>
<dbReference type="GO" id="GO:0005886">
    <property type="term" value="C:plasma membrane"/>
    <property type="evidence" value="ECO:0007669"/>
    <property type="project" value="UniProtKB-SubCell"/>
</dbReference>
<keyword evidence="6 9" id="KW-0472">Membrane</keyword>
<evidence type="ECO:0000256" key="1">
    <source>
        <dbReference type="ARBA" id="ARBA00004651"/>
    </source>
</evidence>
<keyword evidence="3" id="KW-1003">Cell membrane</keyword>
<evidence type="ECO:0000256" key="6">
    <source>
        <dbReference type="ARBA" id="ARBA00023136"/>
    </source>
</evidence>
<evidence type="ECO:0000256" key="7">
    <source>
        <dbReference type="ARBA" id="ARBA00038032"/>
    </source>
</evidence>
<dbReference type="RefSeq" id="WP_007254443.1">
    <property type="nucleotide sequence ID" value="NZ_CH724107.1"/>
</dbReference>
<dbReference type="eggNOG" id="COG2076">
    <property type="taxonomic scope" value="Bacteria"/>
</dbReference>
<dbReference type="SUPFAM" id="SSF103481">
    <property type="entry name" value="Multidrug resistance efflux transporter EmrE"/>
    <property type="match status" value="1"/>
</dbReference>
<keyword evidence="5 9" id="KW-1133">Transmembrane helix</keyword>
<dbReference type="HOGENOM" id="CLU_133067_0_2_5"/>
<dbReference type="FunFam" id="1.10.3730.20:FF:000001">
    <property type="entry name" value="Quaternary ammonium compound resistance transporter SugE"/>
    <property type="match status" value="1"/>
</dbReference>
<dbReference type="AlphaFoldDB" id="Q2CCZ1"/>
<evidence type="ECO:0000313" key="10">
    <source>
        <dbReference type="EMBL" id="EAR50585.1"/>
    </source>
</evidence>
<dbReference type="Proteomes" id="UP000003635">
    <property type="component" value="Unassembled WGS sequence"/>
</dbReference>
<evidence type="ECO:0000256" key="2">
    <source>
        <dbReference type="ARBA" id="ARBA00022448"/>
    </source>
</evidence>
<dbReference type="OrthoDB" id="9808638at2"/>
<keyword evidence="4 8" id="KW-0812">Transmembrane</keyword>
<dbReference type="EMBL" id="AAOT01000026">
    <property type="protein sequence ID" value="EAR50585.1"/>
    <property type="molecule type" value="Genomic_DNA"/>
</dbReference>
<dbReference type="InterPro" id="IPR045324">
    <property type="entry name" value="Small_multidrug_res"/>
</dbReference>
<name>Q2CCZ1_OCEGH</name>
<organism evidence="10 11">
    <name type="scientific">Oceanicola granulosus (strain ATCC BAA-861 / DSM 15982 / KCTC 12143 / HTCC2516)</name>
    <dbReference type="NCBI Taxonomy" id="314256"/>
    <lineage>
        <taxon>Bacteria</taxon>
        <taxon>Pseudomonadati</taxon>
        <taxon>Pseudomonadota</taxon>
        <taxon>Alphaproteobacteria</taxon>
        <taxon>Rhodobacterales</taxon>
        <taxon>Roseobacteraceae</taxon>
        <taxon>Oceanicola</taxon>
    </lineage>
</organism>
<evidence type="ECO:0000256" key="8">
    <source>
        <dbReference type="RuleBase" id="RU003942"/>
    </source>
</evidence>
<proteinExistence type="inferred from homology"/>
<dbReference type="InterPro" id="IPR000390">
    <property type="entry name" value="Small_drug/metabolite_transptr"/>
</dbReference>
<dbReference type="InterPro" id="IPR037185">
    <property type="entry name" value="EmrE-like"/>
</dbReference>
<keyword evidence="2" id="KW-0813">Transport</keyword>
<gene>
    <name evidence="10" type="ORF">OG2516_04576</name>
</gene>
<dbReference type="STRING" id="314256.OG2516_04576"/>
<dbReference type="GO" id="GO:0015297">
    <property type="term" value="F:antiporter activity"/>
    <property type="evidence" value="ECO:0007669"/>
    <property type="project" value="TreeGrafter"/>
</dbReference>